<feature type="repeat" description="TPR" evidence="3">
    <location>
        <begin position="85"/>
        <end position="118"/>
    </location>
</feature>
<dbReference type="InterPro" id="IPR019734">
    <property type="entry name" value="TPR_rpt"/>
</dbReference>
<evidence type="ECO:0000313" key="5">
    <source>
        <dbReference type="Proteomes" id="UP001163046"/>
    </source>
</evidence>
<dbReference type="AlphaFoldDB" id="A0A9W9ZLQ5"/>
<dbReference type="EMBL" id="MU825895">
    <property type="protein sequence ID" value="KAJ7383705.1"/>
    <property type="molecule type" value="Genomic_DNA"/>
</dbReference>
<evidence type="ECO:0000256" key="1">
    <source>
        <dbReference type="ARBA" id="ARBA00022737"/>
    </source>
</evidence>
<dbReference type="Gene3D" id="1.25.40.10">
    <property type="entry name" value="Tetratricopeptide repeat domain"/>
    <property type="match status" value="1"/>
</dbReference>
<evidence type="ECO:0000256" key="2">
    <source>
        <dbReference type="ARBA" id="ARBA00022803"/>
    </source>
</evidence>
<name>A0A9W9ZLQ5_9CNID</name>
<gene>
    <name evidence="4" type="ORF">OS493_026235</name>
</gene>
<dbReference type="InterPro" id="IPR011990">
    <property type="entry name" value="TPR-like_helical_dom_sf"/>
</dbReference>
<evidence type="ECO:0000313" key="4">
    <source>
        <dbReference type="EMBL" id="KAJ7383705.1"/>
    </source>
</evidence>
<dbReference type="OrthoDB" id="381520at2759"/>
<accession>A0A9W9ZLQ5</accession>
<dbReference type="PANTHER" id="PTHR45641">
    <property type="entry name" value="TETRATRICOPEPTIDE REPEAT PROTEIN (AFU_ORTHOLOGUE AFUA_6G03870)"/>
    <property type="match status" value="1"/>
</dbReference>
<evidence type="ECO:0000256" key="3">
    <source>
        <dbReference type="PROSITE-ProRule" id="PRU00339"/>
    </source>
</evidence>
<reference evidence="4" key="1">
    <citation type="submission" date="2023-01" db="EMBL/GenBank/DDBJ databases">
        <title>Genome assembly of the deep-sea coral Lophelia pertusa.</title>
        <authorList>
            <person name="Herrera S."/>
            <person name="Cordes E."/>
        </authorList>
    </citation>
    <scope>NUCLEOTIDE SEQUENCE</scope>
    <source>
        <strain evidence="4">USNM1676648</strain>
        <tissue evidence="4">Polyp</tissue>
    </source>
</reference>
<proteinExistence type="predicted"/>
<dbReference type="SUPFAM" id="SSF48452">
    <property type="entry name" value="TPR-like"/>
    <property type="match status" value="1"/>
</dbReference>
<keyword evidence="5" id="KW-1185">Reference proteome</keyword>
<organism evidence="4 5">
    <name type="scientific">Desmophyllum pertusum</name>
    <dbReference type="NCBI Taxonomy" id="174260"/>
    <lineage>
        <taxon>Eukaryota</taxon>
        <taxon>Metazoa</taxon>
        <taxon>Cnidaria</taxon>
        <taxon>Anthozoa</taxon>
        <taxon>Hexacorallia</taxon>
        <taxon>Scleractinia</taxon>
        <taxon>Caryophylliina</taxon>
        <taxon>Caryophylliidae</taxon>
        <taxon>Desmophyllum</taxon>
    </lineage>
</organism>
<dbReference type="PANTHER" id="PTHR45641:SF19">
    <property type="entry name" value="NEPHROCYSTIN-3"/>
    <property type="match status" value="1"/>
</dbReference>
<comment type="caution">
    <text evidence="4">The sequence shown here is derived from an EMBL/GenBank/DDBJ whole genome shotgun (WGS) entry which is preliminary data.</text>
</comment>
<protein>
    <recommendedName>
        <fullName evidence="6">Kinesin light chain</fullName>
    </recommendedName>
</protein>
<keyword evidence="2 3" id="KW-0802">TPR repeat</keyword>
<dbReference type="SMART" id="SM00028">
    <property type="entry name" value="TPR"/>
    <property type="match status" value="2"/>
</dbReference>
<sequence length="143" mass="16697">MSQPLTTTWVLYTVTWATWGRQKSVMIVHWPFVLKQLGPKHVDVARTYNDMGILHSNLGNLWLAKEFHGRALVIYLTEFKHVEVGRTYNDLGIVHSKLGDLEQAKYYYERALVNYEKEFGPEHVDVTAVQHNLVKLQRMIDSR</sequence>
<dbReference type="PROSITE" id="PS50005">
    <property type="entry name" value="TPR"/>
    <property type="match status" value="1"/>
</dbReference>
<dbReference type="Pfam" id="PF13424">
    <property type="entry name" value="TPR_12"/>
    <property type="match status" value="1"/>
</dbReference>
<evidence type="ECO:0008006" key="6">
    <source>
        <dbReference type="Google" id="ProtNLM"/>
    </source>
</evidence>
<dbReference type="Proteomes" id="UP001163046">
    <property type="component" value="Unassembled WGS sequence"/>
</dbReference>
<keyword evidence="1" id="KW-0677">Repeat</keyword>